<sequence>MKGSQCGNDNFMKKLERLPGRRLRALPWENYEKTNK</sequence>
<protein>
    <submittedName>
        <fullName evidence="1">Uncharacterized protein</fullName>
    </submittedName>
</protein>
<dbReference type="EMBL" id="MAYW01000191">
    <property type="protein sequence ID" value="ODS30662.1"/>
    <property type="molecule type" value="Genomic_DNA"/>
</dbReference>
<comment type="caution">
    <text evidence="1">The sequence shown here is derived from an EMBL/GenBank/DDBJ whole genome shotgun (WGS) entry which is preliminary data.</text>
</comment>
<accession>A0A1E3X531</accession>
<organism evidence="1 2">
    <name type="scientific">Candidatus Scalindua rubra</name>
    <dbReference type="NCBI Taxonomy" id="1872076"/>
    <lineage>
        <taxon>Bacteria</taxon>
        <taxon>Pseudomonadati</taxon>
        <taxon>Planctomycetota</taxon>
        <taxon>Candidatus Brocadiia</taxon>
        <taxon>Candidatus Brocadiales</taxon>
        <taxon>Candidatus Scalinduaceae</taxon>
        <taxon>Candidatus Scalindua</taxon>
    </lineage>
</organism>
<name>A0A1E3X531_9BACT</name>
<proteinExistence type="predicted"/>
<dbReference type="Proteomes" id="UP000094056">
    <property type="component" value="Unassembled WGS sequence"/>
</dbReference>
<dbReference type="AlphaFoldDB" id="A0A1E3X531"/>
<evidence type="ECO:0000313" key="1">
    <source>
        <dbReference type="EMBL" id="ODS30662.1"/>
    </source>
</evidence>
<reference evidence="1 2" key="1">
    <citation type="submission" date="2016-07" db="EMBL/GenBank/DDBJ databases">
        <title>Draft genome of Scalindua rubra, obtained from a brine-seawater interface in the Red Sea, sheds light on salt adaptation in anammox bacteria.</title>
        <authorList>
            <person name="Speth D.R."/>
            <person name="Lagkouvardos I."/>
            <person name="Wang Y."/>
            <person name="Qian P.-Y."/>
            <person name="Dutilh B.E."/>
            <person name="Jetten M.S."/>
        </authorList>
    </citation>
    <scope>NUCLEOTIDE SEQUENCE [LARGE SCALE GENOMIC DNA]</scope>
    <source>
        <strain evidence="1">BSI-1</strain>
    </source>
</reference>
<evidence type="ECO:0000313" key="2">
    <source>
        <dbReference type="Proteomes" id="UP000094056"/>
    </source>
</evidence>
<gene>
    <name evidence="1" type="ORF">SCARUB_04232</name>
</gene>